<name>A0A9W8CR11_9FUNG</name>
<comment type="caution">
    <text evidence="2">The sequence shown here is derived from an EMBL/GenBank/DDBJ whole genome shotgun (WGS) entry which is preliminary data.</text>
</comment>
<protein>
    <submittedName>
        <fullName evidence="2">Uncharacterized protein</fullName>
    </submittedName>
</protein>
<accession>A0A9W8CR11</accession>
<keyword evidence="3" id="KW-1185">Reference proteome</keyword>
<dbReference type="AlphaFoldDB" id="A0A9W8CR11"/>
<evidence type="ECO:0000313" key="3">
    <source>
        <dbReference type="Proteomes" id="UP001149813"/>
    </source>
</evidence>
<proteinExistence type="predicted"/>
<evidence type="ECO:0000256" key="1">
    <source>
        <dbReference type="SAM" id="MobiDB-lite"/>
    </source>
</evidence>
<dbReference type="Proteomes" id="UP001149813">
    <property type="component" value="Unassembled WGS sequence"/>
</dbReference>
<feature type="region of interest" description="Disordered" evidence="1">
    <location>
        <begin position="1"/>
        <end position="65"/>
    </location>
</feature>
<dbReference type="EMBL" id="JANBOJ010000118">
    <property type="protein sequence ID" value="KAJ1722319.1"/>
    <property type="molecule type" value="Genomic_DNA"/>
</dbReference>
<sequence>MILSRISRRGTQAGGPFARPCRRISSASDVPAPSRLSWMLLPTKKPGKGQEQAAADATTLLTKAG</sequence>
<gene>
    <name evidence="2" type="ORF">LPJ53_003269</name>
</gene>
<reference evidence="2" key="1">
    <citation type="submission" date="2022-07" db="EMBL/GenBank/DDBJ databases">
        <title>Phylogenomic reconstructions and comparative analyses of Kickxellomycotina fungi.</title>
        <authorList>
            <person name="Reynolds N.K."/>
            <person name="Stajich J.E."/>
            <person name="Barry K."/>
            <person name="Grigoriev I.V."/>
            <person name="Crous P."/>
            <person name="Smith M.E."/>
        </authorList>
    </citation>
    <scope>NUCLEOTIDE SEQUENCE</scope>
    <source>
        <strain evidence="2">NBRC 32514</strain>
    </source>
</reference>
<feature type="non-terminal residue" evidence="2">
    <location>
        <position position="65"/>
    </location>
</feature>
<organism evidence="2 3">
    <name type="scientific">Coemansia erecta</name>
    <dbReference type="NCBI Taxonomy" id="147472"/>
    <lineage>
        <taxon>Eukaryota</taxon>
        <taxon>Fungi</taxon>
        <taxon>Fungi incertae sedis</taxon>
        <taxon>Zoopagomycota</taxon>
        <taxon>Kickxellomycotina</taxon>
        <taxon>Kickxellomycetes</taxon>
        <taxon>Kickxellales</taxon>
        <taxon>Kickxellaceae</taxon>
        <taxon>Coemansia</taxon>
    </lineage>
</organism>
<feature type="compositionally biased region" description="Low complexity" evidence="1">
    <location>
        <begin position="53"/>
        <end position="65"/>
    </location>
</feature>
<evidence type="ECO:0000313" key="2">
    <source>
        <dbReference type="EMBL" id="KAJ1722319.1"/>
    </source>
</evidence>